<dbReference type="RefSeq" id="WP_094572597.1">
    <property type="nucleotide sequence ID" value="NZ_CP022743.1"/>
</dbReference>
<evidence type="ECO:0000313" key="3">
    <source>
        <dbReference type="EMBL" id="ASU36599.1"/>
    </source>
</evidence>
<keyword evidence="4" id="KW-1185">Reference proteome</keyword>
<gene>
    <name evidence="3" type="ORF">MuYL_4716</name>
</gene>
<keyword evidence="1" id="KW-0812">Transmembrane</keyword>
<feature type="transmembrane region" description="Helical" evidence="1">
    <location>
        <begin position="64"/>
        <end position="86"/>
    </location>
</feature>
<protein>
    <recommendedName>
        <fullName evidence="2">Sphingomyelin synthase-like domain-containing protein</fullName>
    </recommendedName>
</protein>
<sequence length="216" mass="24348">MPTTTVKNVWKETWRLTYKRRLIIIGTIIMLSVVFTMPLFFGHIEKRPGTLINDPVLAAVPPHNVSVLIFAIIWGMVLLTLSRALYKPSIYIIYCWALIPITITRFITISIVPLAPPVGLIPLADPLTGIFYGQALITKDLFFSGHIATLTLMFLCLERRNDKIIGFLATIIVAGLLVVQHIHYSIDILASPGITYICYRLTRKFLDKDLVINVLT</sequence>
<keyword evidence="1" id="KW-1133">Transmembrane helix</keyword>
<evidence type="ECO:0000256" key="1">
    <source>
        <dbReference type="SAM" id="Phobius"/>
    </source>
</evidence>
<feature type="transmembrane region" description="Helical" evidence="1">
    <location>
        <begin position="93"/>
        <end position="115"/>
    </location>
</feature>
<feature type="transmembrane region" description="Helical" evidence="1">
    <location>
        <begin position="135"/>
        <end position="157"/>
    </location>
</feature>
<organism evidence="3 4">
    <name type="scientific">Mucilaginibacter xinganensis</name>
    <dbReference type="NCBI Taxonomy" id="1234841"/>
    <lineage>
        <taxon>Bacteria</taxon>
        <taxon>Pseudomonadati</taxon>
        <taxon>Bacteroidota</taxon>
        <taxon>Sphingobacteriia</taxon>
        <taxon>Sphingobacteriales</taxon>
        <taxon>Sphingobacteriaceae</taxon>
        <taxon>Mucilaginibacter</taxon>
    </lineage>
</organism>
<evidence type="ECO:0000259" key="2">
    <source>
        <dbReference type="Pfam" id="PF14360"/>
    </source>
</evidence>
<keyword evidence="1" id="KW-0472">Membrane</keyword>
<name>A0A223P374_9SPHI</name>
<dbReference type="Pfam" id="PF14360">
    <property type="entry name" value="PAP2_C"/>
    <property type="match status" value="1"/>
</dbReference>
<feature type="domain" description="Sphingomyelin synthase-like" evidence="2">
    <location>
        <begin position="140"/>
        <end position="199"/>
    </location>
</feature>
<dbReference type="Proteomes" id="UP000215002">
    <property type="component" value="Chromosome"/>
</dbReference>
<dbReference type="KEGG" id="muc:MuYL_4716"/>
<dbReference type="EMBL" id="CP022743">
    <property type="protein sequence ID" value="ASU36599.1"/>
    <property type="molecule type" value="Genomic_DNA"/>
</dbReference>
<dbReference type="AlphaFoldDB" id="A0A223P374"/>
<feature type="transmembrane region" description="Helical" evidence="1">
    <location>
        <begin position="21"/>
        <end position="44"/>
    </location>
</feature>
<accession>A0A223P374</accession>
<proteinExistence type="predicted"/>
<dbReference type="OrthoDB" id="792641at2"/>
<dbReference type="InterPro" id="IPR025749">
    <property type="entry name" value="Sphingomyelin_synth-like_dom"/>
</dbReference>
<feature type="transmembrane region" description="Helical" evidence="1">
    <location>
        <begin position="164"/>
        <end position="182"/>
    </location>
</feature>
<reference evidence="3 4" key="1">
    <citation type="submission" date="2017-08" db="EMBL/GenBank/DDBJ databases">
        <title>Complete genome sequence of Mucilaginibacter sp. strain BJC16-A31.</title>
        <authorList>
            <consortium name="Henan University of Science and Technology"/>
            <person name="You X."/>
        </authorList>
    </citation>
    <scope>NUCLEOTIDE SEQUENCE [LARGE SCALE GENOMIC DNA]</scope>
    <source>
        <strain evidence="3 4">BJC16-A31</strain>
    </source>
</reference>
<evidence type="ECO:0000313" key="4">
    <source>
        <dbReference type="Proteomes" id="UP000215002"/>
    </source>
</evidence>